<keyword evidence="1" id="KW-0732">Signal</keyword>
<evidence type="ECO:0000256" key="1">
    <source>
        <dbReference type="SAM" id="SignalP"/>
    </source>
</evidence>
<dbReference type="RefSeq" id="WP_187318252.1">
    <property type="nucleotide sequence ID" value="NZ_JACSCY010000002.1"/>
</dbReference>
<gene>
    <name evidence="3" type="ORF">H8B15_03380</name>
</gene>
<dbReference type="InterPro" id="IPR025411">
    <property type="entry name" value="DUF4136"/>
</dbReference>
<organism evidence="3 4">
    <name type="scientific">Hymenobacter citatus</name>
    <dbReference type="NCBI Taxonomy" id="2763506"/>
    <lineage>
        <taxon>Bacteria</taxon>
        <taxon>Pseudomonadati</taxon>
        <taxon>Bacteroidota</taxon>
        <taxon>Cytophagia</taxon>
        <taxon>Cytophagales</taxon>
        <taxon>Hymenobacteraceae</taxon>
        <taxon>Hymenobacter</taxon>
    </lineage>
</organism>
<proteinExistence type="predicted"/>
<comment type="caution">
    <text evidence="3">The sequence shown here is derived from an EMBL/GenBank/DDBJ whole genome shotgun (WGS) entry which is preliminary data.</text>
</comment>
<dbReference type="PROSITE" id="PS51257">
    <property type="entry name" value="PROKAR_LIPOPROTEIN"/>
    <property type="match status" value="1"/>
</dbReference>
<feature type="signal peptide" evidence="1">
    <location>
        <begin position="1"/>
        <end position="25"/>
    </location>
</feature>
<feature type="domain" description="DUF4136" evidence="2">
    <location>
        <begin position="49"/>
        <end position="200"/>
    </location>
</feature>
<feature type="chain" id="PRO_5047133627" evidence="1">
    <location>
        <begin position="26"/>
        <end position="207"/>
    </location>
</feature>
<name>A0ABR7MFU5_9BACT</name>
<dbReference type="Proteomes" id="UP000622017">
    <property type="component" value="Unassembled WGS sequence"/>
</dbReference>
<evidence type="ECO:0000259" key="2">
    <source>
        <dbReference type="Pfam" id="PF13590"/>
    </source>
</evidence>
<accession>A0ABR7MFU5</accession>
<dbReference type="Pfam" id="PF13590">
    <property type="entry name" value="DUF4136"/>
    <property type="match status" value="1"/>
</dbReference>
<sequence>MKIASLFLVCGLAAGMAGCSGSESAVVVGSDQRGDANQATNAYSSVPSTASSDAVDFSKYKTYSWASQVRDEGNTVYFLNDLVFKAMVRDAVDHEMVSRGYTYSPSGGDLLLNFRVFDQPTEIRSNENLGNGYWGTSETYAYNPRNQVKLDRGSILVQMIDRDKSVEVWQGYASGLTNGNAFDKDKNKVYTAVGQIFNKYEYRGDKL</sequence>
<keyword evidence="4" id="KW-1185">Reference proteome</keyword>
<evidence type="ECO:0000313" key="4">
    <source>
        <dbReference type="Proteomes" id="UP000622017"/>
    </source>
</evidence>
<dbReference type="Gene3D" id="3.30.160.670">
    <property type="match status" value="1"/>
</dbReference>
<evidence type="ECO:0000313" key="3">
    <source>
        <dbReference type="EMBL" id="MBC6609947.1"/>
    </source>
</evidence>
<dbReference type="EMBL" id="JACSCY010000002">
    <property type="protein sequence ID" value="MBC6609947.1"/>
    <property type="molecule type" value="Genomic_DNA"/>
</dbReference>
<protein>
    <submittedName>
        <fullName evidence="3">DUF4136 domain-containing protein</fullName>
    </submittedName>
</protein>
<reference evidence="3 4" key="1">
    <citation type="submission" date="2020-08" db="EMBL/GenBank/DDBJ databases">
        <title>Hymenobacter sp.</title>
        <authorList>
            <person name="Kim M.K."/>
        </authorList>
    </citation>
    <scope>NUCLEOTIDE SEQUENCE [LARGE SCALE GENOMIC DNA]</scope>
    <source>
        <strain evidence="3 4">BT507</strain>
    </source>
</reference>